<protein>
    <submittedName>
        <fullName evidence="1">Uncharacterized protein</fullName>
    </submittedName>
</protein>
<evidence type="ECO:0000313" key="2">
    <source>
        <dbReference type="Proteomes" id="UP000261828"/>
    </source>
</evidence>
<sequence length="73" mass="8817">MAKSFLQFVEIKDTGKTKVWEVNNTSNIILGRIGWYSPWRKYVFMPNESTIWDFKCLSEVKSFMFNEMQKRKK</sequence>
<dbReference type="EMBL" id="QTJX01000003">
    <property type="protein sequence ID" value="RDY58902.1"/>
    <property type="molecule type" value="Genomic_DNA"/>
</dbReference>
<dbReference type="RefSeq" id="WP_116185222.1">
    <property type="nucleotide sequence ID" value="NZ_QTJX01000003.1"/>
</dbReference>
<gene>
    <name evidence="1" type="ORF">DX873_14685</name>
</gene>
<name>A0A371JNU4_9FLAO</name>
<keyword evidence="2" id="KW-1185">Reference proteome</keyword>
<accession>A0A371JNU4</accession>
<dbReference type="OrthoDB" id="9995965at2"/>
<dbReference type="Proteomes" id="UP000261828">
    <property type="component" value="Unassembled WGS sequence"/>
</dbReference>
<reference evidence="1 2" key="1">
    <citation type="submission" date="2018-08" db="EMBL/GenBank/DDBJ databases">
        <title>Muricauda nanhaiensis sp. nov., isolated from seawater of the South China Sea.</title>
        <authorList>
            <person name="Dang Y."/>
        </authorList>
    </citation>
    <scope>NUCLEOTIDE SEQUENCE [LARGE SCALE GENOMIC DNA]</scope>
    <source>
        <strain evidence="1 2">SM1704</strain>
    </source>
</reference>
<organism evidence="1 2">
    <name type="scientific">Flagellimonas nanhaiensis</name>
    <dbReference type="NCBI Taxonomy" id="2292706"/>
    <lineage>
        <taxon>Bacteria</taxon>
        <taxon>Pseudomonadati</taxon>
        <taxon>Bacteroidota</taxon>
        <taxon>Flavobacteriia</taxon>
        <taxon>Flavobacteriales</taxon>
        <taxon>Flavobacteriaceae</taxon>
        <taxon>Flagellimonas</taxon>
    </lineage>
</organism>
<evidence type="ECO:0000313" key="1">
    <source>
        <dbReference type="EMBL" id="RDY58902.1"/>
    </source>
</evidence>
<proteinExistence type="predicted"/>
<dbReference type="AlphaFoldDB" id="A0A371JNU4"/>
<comment type="caution">
    <text evidence="1">The sequence shown here is derived from an EMBL/GenBank/DDBJ whole genome shotgun (WGS) entry which is preliminary data.</text>
</comment>